<name>A0A378WLN2_9NOCA</name>
<dbReference type="AlphaFoldDB" id="A0A378WLN2"/>
<evidence type="ECO:0000313" key="1">
    <source>
        <dbReference type="EMBL" id="SUA41361.1"/>
    </source>
</evidence>
<dbReference type="Proteomes" id="UP000255082">
    <property type="component" value="Unassembled WGS sequence"/>
</dbReference>
<evidence type="ECO:0000313" key="2">
    <source>
        <dbReference type="Proteomes" id="UP000255082"/>
    </source>
</evidence>
<protein>
    <submittedName>
        <fullName evidence="1">Uncharacterized protein</fullName>
    </submittedName>
</protein>
<proteinExistence type="predicted"/>
<reference evidence="1 2" key="1">
    <citation type="submission" date="2018-06" db="EMBL/GenBank/DDBJ databases">
        <authorList>
            <consortium name="Pathogen Informatics"/>
            <person name="Doyle S."/>
        </authorList>
    </citation>
    <scope>NUCLEOTIDE SEQUENCE [LARGE SCALE GENOMIC DNA]</scope>
    <source>
        <strain evidence="1 2">NCTC13184</strain>
    </source>
</reference>
<dbReference type="OrthoDB" id="5108480at2"/>
<sequence>MKFADSHTAICFADFFYRGSLIDRVTYVTVDSGRANLPWPREYDGLRADRYDTAVARLVHALGDASEDFDTYFQRAGFVLGLI</sequence>
<accession>A0A378WLN2</accession>
<gene>
    <name evidence="1" type="ORF">NCTC13184_00699</name>
</gene>
<dbReference type="EMBL" id="UGRU01000001">
    <property type="protein sequence ID" value="SUA41361.1"/>
    <property type="molecule type" value="Genomic_DNA"/>
</dbReference>
<organism evidence="1 2">
    <name type="scientific">Nocardia africana</name>
    <dbReference type="NCBI Taxonomy" id="134964"/>
    <lineage>
        <taxon>Bacteria</taxon>
        <taxon>Bacillati</taxon>
        <taxon>Actinomycetota</taxon>
        <taxon>Actinomycetes</taxon>
        <taxon>Mycobacteriales</taxon>
        <taxon>Nocardiaceae</taxon>
        <taxon>Nocardia</taxon>
    </lineage>
</organism>